<evidence type="ECO:0000313" key="2">
    <source>
        <dbReference type="Proteomes" id="UP000218505"/>
    </source>
</evidence>
<proteinExistence type="predicted"/>
<reference evidence="1" key="1">
    <citation type="submission" date="2017-09" db="EMBL/GenBank/DDBJ databases">
        <title>Complete Genome Sequence of ansamitocin-producing Bacterium Actinosynnema pretiosum X47.</title>
        <authorList>
            <person name="Cao G."/>
            <person name="Zong G."/>
            <person name="Zhong C."/>
            <person name="Fu J."/>
        </authorList>
    </citation>
    <scope>NUCLEOTIDE SEQUENCE [LARGE SCALE GENOMIC DNA]</scope>
    <source>
        <strain evidence="1">X47</strain>
    </source>
</reference>
<dbReference type="EMBL" id="CP023445">
    <property type="protein sequence ID" value="ATE53874.1"/>
    <property type="molecule type" value="Genomic_DNA"/>
</dbReference>
<keyword evidence="1" id="KW-0547">Nucleotide-binding</keyword>
<dbReference type="AlphaFoldDB" id="A0A290Z4G4"/>
<dbReference type="PANTHER" id="PTHR35526:SF3">
    <property type="entry name" value="ANTI-SIGMA-F FACTOR RSBW"/>
    <property type="match status" value="1"/>
</dbReference>
<dbReference type="CDD" id="cd16936">
    <property type="entry name" value="HATPase_RsbW-like"/>
    <property type="match status" value="1"/>
</dbReference>
<dbReference type="RefSeq" id="WP_096492806.1">
    <property type="nucleotide sequence ID" value="NZ_CP023445.1"/>
</dbReference>
<dbReference type="KEGG" id="apre:CNX65_11690"/>
<evidence type="ECO:0000313" key="1">
    <source>
        <dbReference type="EMBL" id="ATE53874.1"/>
    </source>
</evidence>
<sequence length="134" mass="14683">MRIVELRGERIDVVLHGDDPPLARMRKWTSATLAGLGVADAVDTQLVGNALLSNAFRHAVAPRRFRLHLVRDVIRVEVEDASPQLLPVLSRFEPLQPSGRGLLLVNRLATLWGVVQGPTSKTVWAEVAVNRPGA</sequence>
<keyword evidence="1" id="KW-0067">ATP-binding</keyword>
<dbReference type="Proteomes" id="UP000218505">
    <property type="component" value="Chromosome"/>
</dbReference>
<gene>
    <name evidence="1" type="ORF">CNX65_11690</name>
</gene>
<dbReference type="InterPro" id="IPR050267">
    <property type="entry name" value="Anti-sigma-factor_SerPK"/>
</dbReference>
<dbReference type="InterPro" id="IPR036890">
    <property type="entry name" value="HATPase_C_sf"/>
</dbReference>
<name>A0A290Z4G4_9PSEU</name>
<dbReference type="SUPFAM" id="SSF55874">
    <property type="entry name" value="ATPase domain of HSP90 chaperone/DNA topoisomerase II/histidine kinase"/>
    <property type="match status" value="1"/>
</dbReference>
<dbReference type="GO" id="GO:0005524">
    <property type="term" value="F:ATP binding"/>
    <property type="evidence" value="ECO:0007669"/>
    <property type="project" value="UniProtKB-KW"/>
</dbReference>
<keyword evidence="2" id="KW-1185">Reference proteome</keyword>
<organism evidence="1 2">
    <name type="scientific">Actinosynnema pretiosum</name>
    <dbReference type="NCBI Taxonomy" id="42197"/>
    <lineage>
        <taxon>Bacteria</taxon>
        <taxon>Bacillati</taxon>
        <taxon>Actinomycetota</taxon>
        <taxon>Actinomycetes</taxon>
        <taxon>Pseudonocardiales</taxon>
        <taxon>Pseudonocardiaceae</taxon>
        <taxon>Actinosynnema</taxon>
    </lineage>
</organism>
<protein>
    <submittedName>
        <fullName evidence="1">ATP-binding protein</fullName>
    </submittedName>
</protein>
<dbReference type="Gene3D" id="3.30.565.10">
    <property type="entry name" value="Histidine kinase-like ATPase, C-terminal domain"/>
    <property type="match status" value="1"/>
</dbReference>
<dbReference type="PANTHER" id="PTHR35526">
    <property type="entry name" value="ANTI-SIGMA-F FACTOR RSBW-RELATED"/>
    <property type="match status" value="1"/>
</dbReference>
<accession>A0A290Z4G4</accession>